<evidence type="ECO:0000256" key="4">
    <source>
        <dbReference type="SAM" id="Coils"/>
    </source>
</evidence>
<organism evidence="6 7">
    <name type="scientific">Odynerus spinipes</name>
    <dbReference type="NCBI Taxonomy" id="1348599"/>
    <lineage>
        <taxon>Eukaryota</taxon>
        <taxon>Metazoa</taxon>
        <taxon>Ecdysozoa</taxon>
        <taxon>Arthropoda</taxon>
        <taxon>Hexapoda</taxon>
        <taxon>Insecta</taxon>
        <taxon>Pterygota</taxon>
        <taxon>Neoptera</taxon>
        <taxon>Endopterygota</taxon>
        <taxon>Hymenoptera</taxon>
        <taxon>Apocrita</taxon>
        <taxon>Aculeata</taxon>
        <taxon>Vespoidea</taxon>
        <taxon>Vespidae</taxon>
        <taxon>Eumeninae</taxon>
        <taxon>Odynerus</taxon>
    </lineage>
</organism>
<feature type="compositionally biased region" description="Acidic residues" evidence="5">
    <location>
        <begin position="450"/>
        <end position="460"/>
    </location>
</feature>
<protein>
    <recommendedName>
        <fullName evidence="8">Unconventional prefoldin RPB5 interactor</fullName>
    </recommendedName>
</protein>
<feature type="compositionally biased region" description="Basic and acidic residues" evidence="5">
    <location>
        <begin position="368"/>
        <end position="380"/>
    </location>
</feature>
<dbReference type="SUPFAM" id="SSF46579">
    <property type="entry name" value="Prefoldin"/>
    <property type="match status" value="1"/>
</dbReference>
<feature type="region of interest" description="Disordered" evidence="5">
    <location>
        <begin position="429"/>
        <end position="462"/>
    </location>
</feature>
<feature type="compositionally biased region" description="Polar residues" evidence="5">
    <location>
        <begin position="324"/>
        <end position="334"/>
    </location>
</feature>
<evidence type="ECO:0000256" key="2">
    <source>
        <dbReference type="ARBA" id="ARBA00023242"/>
    </source>
</evidence>
<feature type="coiled-coil region" evidence="4">
    <location>
        <begin position="163"/>
        <end position="267"/>
    </location>
</feature>
<comment type="subcellular location">
    <subcellularLocation>
        <location evidence="1">Nucleus</location>
    </subcellularLocation>
</comment>
<feature type="coiled-coil region" evidence="4">
    <location>
        <begin position="105"/>
        <end position="132"/>
    </location>
</feature>
<comment type="similarity">
    <text evidence="3">Belongs to the RNA polymerase II subunit 5-mediating protein family.</text>
</comment>
<dbReference type="CDD" id="cd23159">
    <property type="entry name" value="Prefoldin_URI1"/>
    <property type="match status" value="1"/>
</dbReference>
<keyword evidence="4" id="KW-0175">Coiled coil</keyword>
<dbReference type="InterPro" id="IPR009053">
    <property type="entry name" value="Prefoldin"/>
</dbReference>
<evidence type="ECO:0000256" key="3">
    <source>
        <dbReference type="ARBA" id="ARBA00038295"/>
    </source>
</evidence>
<dbReference type="GO" id="GO:0003714">
    <property type="term" value="F:transcription corepressor activity"/>
    <property type="evidence" value="ECO:0007669"/>
    <property type="project" value="TreeGrafter"/>
</dbReference>
<accession>A0AAD9RQC2</accession>
<sequence length="506" mass="58808">MSGAMMDTSNVNLESMKEYRHMLLNQVLSEGIRRNEEQCKIWTEYKKRHNKVIEALEKLPLELKINCMVPVGKRALMKGKLIHTNEVLACLGEGYFAKYSAAQAIALCKRRIQSADEMLKNLETERNLYEMRQVVPLEFGAFGEEERADLVEHWDEKKLNDWRAEHRQREKEYHKKLSELKKKKKTEIKTEDDLFQRLDELELQEELADEMNRLEDECKEFYGEELEQGEVYYETDEEESSEDDYTMEEIEKEFQKLKEIRMAKNKENQSIEPKITENIVNTEKEISSTNSEPIPEKIDKILPKTVSEVSCSNVAEIPVNESSKIAKSKSMSDINNEETKVKKQRRVSLIVPNSSTDHNDNAEVSGKSQKEQCTKTKSADVGDTEDDGDVIRIEFKHSDNNPCIPEFTGNRIESPSDIYRKFYKPKSILKRSPNDVMPPRDISVISTNTSEDEEDEDEDEAIKPSAYNFVVKDICEKQTSIKKNTVVAQDKRPVSRFKMERFILKK</sequence>
<dbReference type="InterPro" id="IPR004127">
    <property type="entry name" value="Prefoldin_subunit_alpha"/>
</dbReference>
<dbReference type="PANTHER" id="PTHR15111">
    <property type="entry name" value="RNA POLYMERASE II SUBUNIT 5-MEDIATING PROTEIN NNX3"/>
    <property type="match status" value="1"/>
</dbReference>
<dbReference type="EMBL" id="JAIFRP010000030">
    <property type="protein sequence ID" value="KAK2583403.1"/>
    <property type="molecule type" value="Genomic_DNA"/>
</dbReference>
<dbReference type="PANTHER" id="PTHR15111:SF0">
    <property type="entry name" value="UNCONVENTIONAL PREFOLDIN RPB5 INTERACTOR 1"/>
    <property type="match status" value="1"/>
</dbReference>
<dbReference type="GO" id="GO:0003682">
    <property type="term" value="F:chromatin binding"/>
    <property type="evidence" value="ECO:0007669"/>
    <property type="project" value="TreeGrafter"/>
</dbReference>
<evidence type="ECO:0000256" key="5">
    <source>
        <dbReference type="SAM" id="MobiDB-lite"/>
    </source>
</evidence>
<comment type="caution">
    <text evidence="6">The sequence shown here is derived from an EMBL/GenBank/DDBJ whole genome shotgun (WGS) entry which is preliminary data.</text>
</comment>
<keyword evidence="7" id="KW-1185">Reference proteome</keyword>
<proteinExistence type="inferred from homology"/>
<dbReference type="Pfam" id="PF02996">
    <property type="entry name" value="Prefoldin"/>
    <property type="match status" value="1"/>
</dbReference>
<dbReference type="Proteomes" id="UP001258017">
    <property type="component" value="Unassembled WGS sequence"/>
</dbReference>
<dbReference type="GO" id="GO:0019212">
    <property type="term" value="F:phosphatase inhibitor activity"/>
    <property type="evidence" value="ECO:0007669"/>
    <property type="project" value="TreeGrafter"/>
</dbReference>
<evidence type="ECO:0008006" key="8">
    <source>
        <dbReference type="Google" id="ProtNLM"/>
    </source>
</evidence>
<dbReference type="InterPro" id="IPR052255">
    <property type="entry name" value="RNA_pol_II_subunit5-mediator"/>
</dbReference>
<dbReference type="Gene3D" id="1.10.287.370">
    <property type="match status" value="1"/>
</dbReference>
<evidence type="ECO:0000313" key="6">
    <source>
        <dbReference type="EMBL" id="KAK2583403.1"/>
    </source>
</evidence>
<feature type="region of interest" description="Disordered" evidence="5">
    <location>
        <begin position="324"/>
        <end position="387"/>
    </location>
</feature>
<dbReference type="AlphaFoldDB" id="A0AAD9RQC2"/>
<reference evidence="6" key="1">
    <citation type="submission" date="2021-08" db="EMBL/GenBank/DDBJ databases">
        <authorList>
            <person name="Misof B."/>
            <person name="Oliver O."/>
            <person name="Podsiadlowski L."/>
            <person name="Donath A."/>
            <person name="Peters R."/>
            <person name="Mayer C."/>
            <person name="Rust J."/>
            <person name="Gunkel S."/>
            <person name="Lesny P."/>
            <person name="Martin S."/>
            <person name="Oeyen J.P."/>
            <person name="Petersen M."/>
            <person name="Panagiotis P."/>
            <person name="Wilbrandt J."/>
            <person name="Tanja T."/>
        </authorList>
    </citation>
    <scope>NUCLEOTIDE SEQUENCE</scope>
    <source>
        <strain evidence="6">GBR_01_08_01A</strain>
        <tissue evidence="6">Thorax + abdomen</tissue>
    </source>
</reference>
<keyword evidence="2" id="KW-0539">Nucleus</keyword>
<dbReference type="GO" id="GO:0000122">
    <property type="term" value="P:negative regulation of transcription by RNA polymerase II"/>
    <property type="evidence" value="ECO:0007669"/>
    <property type="project" value="TreeGrafter"/>
</dbReference>
<reference evidence="6" key="2">
    <citation type="journal article" date="2023" name="Commun. Biol.">
        <title>Intrasexual cuticular hydrocarbon dimorphism in a wasp sheds light on hydrocarbon biosynthesis genes in Hymenoptera.</title>
        <authorList>
            <person name="Moris V.C."/>
            <person name="Podsiadlowski L."/>
            <person name="Martin S."/>
            <person name="Oeyen J.P."/>
            <person name="Donath A."/>
            <person name="Petersen M."/>
            <person name="Wilbrandt J."/>
            <person name="Misof B."/>
            <person name="Liedtke D."/>
            <person name="Thamm M."/>
            <person name="Scheiner R."/>
            <person name="Schmitt T."/>
            <person name="Niehuis O."/>
        </authorList>
    </citation>
    <scope>NUCLEOTIDE SEQUENCE</scope>
    <source>
        <strain evidence="6">GBR_01_08_01A</strain>
    </source>
</reference>
<name>A0AAD9RQC2_9HYME</name>
<gene>
    <name evidence="6" type="ORF">KPH14_009390</name>
</gene>
<evidence type="ECO:0000256" key="1">
    <source>
        <dbReference type="ARBA" id="ARBA00004123"/>
    </source>
</evidence>
<dbReference type="GO" id="GO:0005634">
    <property type="term" value="C:nucleus"/>
    <property type="evidence" value="ECO:0007669"/>
    <property type="project" value="UniProtKB-SubCell"/>
</dbReference>
<evidence type="ECO:0000313" key="7">
    <source>
        <dbReference type="Proteomes" id="UP001258017"/>
    </source>
</evidence>